<gene>
    <name evidence="10" type="primary">SSU1-0</name>
    <name evidence="10" type="ORF">C8035_v004508</name>
</gene>
<keyword evidence="3" id="KW-0813">Transport</keyword>
<dbReference type="GO" id="GO:0005886">
    <property type="term" value="C:plasma membrane"/>
    <property type="evidence" value="ECO:0007669"/>
    <property type="project" value="UniProtKB-SubCell"/>
</dbReference>
<feature type="transmembrane region" description="Helical" evidence="9">
    <location>
        <begin position="102"/>
        <end position="125"/>
    </location>
</feature>
<comment type="caution">
    <text evidence="10">The sequence shown here is derived from an EMBL/GenBank/DDBJ whole genome shotgun (WGS) entry which is preliminary data.</text>
</comment>
<dbReference type="InterPro" id="IPR004695">
    <property type="entry name" value="SLAC1/Mae1/Ssu1/TehA"/>
</dbReference>
<keyword evidence="11" id="KW-1185">Reference proteome</keyword>
<organism evidence="10 11">
    <name type="scientific">Colletotrichum spinosum</name>
    <dbReference type="NCBI Taxonomy" id="1347390"/>
    <lineage>
        <taxon>Eukaryota</taxon>
        <taxon>Fungi</taxon>
        <taxon>Dikarya</taxon>
        <taxon>Ascomycota</taxon>
        <taxon>Pezizomycotina</taxon>
        <taxon>Sordariomycetes</taxon>
        <taxon>Hypocreomycetidae</taxon>
        <taxon>Glomerellales</taxon>
        <taxon>Glomerellaceae</taxon>
        <taxon>Colletotrichum</taxon>
        <taxon>Colletotrichum orbiculare species complex</taxon>
    </lineage>
</organism>
<dbReference type="Gene3D" id="1.50.10.150">
    <property type="entry name" value="Voltage-dependent anion channel"/>
    <property type="match status" value="1"/>
</dbReference>
<accession>A0A4R8PQW6</accession>
<feature type="transmembrane region" description="Helical" evidence="9">
    <location>
        <begin position="201"/>
        <end position="227"/>
    </location>
</feature>
<dbReference type="Pfam" id="PF03595">
    <property type="entry name" value="SLAC1"/>
    <property type="match status" value="1"/>
</dbReference>
<evidence type="ECO:0000256" key="5">
    <source>
        <dbReference type="ARBA" id="ARBA00022692"/>
    </source>
</evidence>
<protein>
    <submittedName>
        <fullName evidence="10">Sulfite efflux pump SSU1</fullName>
    </submittedName>
</protein>
<evidence type="ECO:0000256" key="7">
    <source>
        <dbReference type="ARBA" id="ARBA00023136"/>
    </source>
</evidence>
<evidence type="ECO:0000256" key="2">
    <source>
        <dbReference type="ARBA" id="ARBA00008566"/>
    </source>
</evidence>
<dbReference type="InterPro" id="IPR029058">
    <property type="entry name" value="AB_hydrolase_fold"/>
</dbReference>
<evidence type="ECO:0000256" key="3">
    <source>
        <dbReference type="ARBA" id="ARBA00022448"/>
    </source>
</evidence>
<dbReference type="SUPFAM" id="SSF53474">
    <property type="entry name" value="alpha/beta-Hydrolases"/>
    <property type="match status" value="1"/>
</dbReference>
<feature type="transmembrane region" description="Helical" evidence="9">
    <location>
        <begin position="137"/>
        <end position="162"/>
    </location>
</feature>
<sequence length="527" mass="58520">MPHASKPPDYPSPSSSDRRRSTVRSAIRNFTSQWFLLPQGTAILATILKQLEYRFDGLTIISYLLWVAAMALLLIMVTVYLARTAMYPRRVMQALRTDDVELSGLSSVSIAFTSIIQMASLTLVSGWGGPWSNIVYVLWWVAFGLAAVVSFLLPFVFIKVYPSGVPHISPATQLPLIAALTAAAGGGTVCSSAMLSSQQQVPVIIVSYLLVGMALPLAFALDVLFWARLLGNYHPPKQKAYQDMILCGPWGQFSFALQSLGQAVVKGAFASYNSGTFLTADAANPIIIASHPRWFNRAGLPSHVEPWSKLMPGNDFEVNFIPDYKILHDAGYNVLAYDMRNHGHSGSGNHGLFGVSEWRDVVGSLAYIRGREDTHDMAVGLFSRCADANATLAAMKRRTEVFEGVRCMLAPQPLSLRVAFGRAVEQLQIPISRMEDLERQLFLKTSFKIDQMSPSSGAKHVRVPTFLYQVYDDPVTRPSDVQSVFDNIPIEEKQLYWIRGTAKRLHGYTYFQMEPGQFLEWLGDFMA</sequence>
<name>A0A4R8PQW6_9PEZI</name>
<keyword evidence="6 9" id="KW-1133">Transmembrane helix</keyword>
<dbReference type="InterPro" id="IPR051629">
    <property type="entry name" value="Sulfite_efflux_TDT"/>
</dbReference>
<dbReference type="GO" id="GO:0000319">
    <property type="term" value="F:sulfite transmembrane transporter activity"/>
    <property type="evidence" value="ECO:0007669"/>
    <property type="project" value="TreeGrafter"/>
</dbReference>
<evidence type="ECO:0000313" key="10">
    <source>
        <dbReference type="EMBL" id="TDZ13409.1"/>
    </source>
</evidence>
<reference evidence="10 11" key="1">
    <citation type="submission" date="2018-11" db="EMBL/GenBank/DDBJ databases">
        <title>Genome sequence and assembly of Colletotrichum spinosum.</title>
        <authorList>
            <person name="Gan P."/>
            <person name="Shirasu K."/>
        </authorList>
    </citation>
    <scope>NUCLEOTIDE SEQUENCE [LARGE SCALE GENOMIC DNA]</scope>
    <source>
        <strain evidence="10 11">CBS 515.97</strain>
    </source>
</reference>
<keyword evidence="4" id="KW-1003">Cell membrane</keyword>
<dbReference type="Proteomes" id="UP000295083">
    <property type="component" value="Unassembled WGS sequence"/>
</dbReference>
<dbReference type="Gene3D" id="3.40.50.1820">
    <property type="entry name" value="alpha/beta hydrolase"/>
    <property type="match status" value="1"/>
</dbReference>
<comment type="subcellular location">
    <subcellularLocation>
        <location evidence="1">Cell membrane</location>
        <topology evidence="1">Multi-pass membrane protein</topology>
    </subcellularLocation>
</comment>
<evidence type="ECO:0000256" key="1">
    <source>
        <dbReference type="ARBA" id="ARBA00004651"/>
    </source>
</evidence>
<proteinExistence type="inferred from homology"/>
<keyword evidence="7 9" id="KW-0472">Membrane</keyword>
<evidence type="ECO:0000256" key="4">
    <source>
        <dbReference type="ARBA" id="ARBA00022475"/>
    </source>
</evidence>
<evidence type="ECO:0000256" key="9">
    <source>
        <dbReference type="SAM" id="Phobius"/>
    </source>
</evidence>
<feature type="region of interest" description="Disordered" evidence="8">
    <location>
        <begin position="1"/>
        <end position="21"/>
    </location>
</feature>
<dbReference type="AlphaFoldDB" id="A0A4R8PQW6"/>
<feature type="transmembrane region" description="Helical" evidence="9">
    <location>
        <begin position="60"/>
        <end position="82"/>
    </location>
</feature>
<dbReference type="EMBL" id="QAPG01010712">
    <property type="protein sequence ID" value="TDZ13409.1"/>
    <property type="molecule type" value="Genomic_DNA"/>
</dbReference>
<comment type="similarity">
    <text evidence="2">Belongs to the tellurite-resistance/dicarboxylate transporter (TDT) family.</text>
</comment>
<evidence type="ECO:0000313" key="11">
    <source>
        <dbReference type="Proteomes" id="UP000295083"/>
    </source>
</evidence>
<dbReference type="PANTHER" id="PTHR31686">
    <property type="match status" value="1"/>
</dbReference>
<evidence type="ECO:0000256" key="8">
    <source>
        <dbReference type="SAM" id="MobiDB-lite"/>
    </source>
</evidence>
<dbReference type="PANTHER" id="PTHR31686:SF3">
    <property type="entry name" value="ACID TRANSPORT PROTEIN, PUTATIVE (AFU_ORTHOLOGUE AFUA_4G09410)-RELATED"/>
    <property type="match status" value="1"/>
</dbReference>
<dbReference type="InterPro" id="IPR038665">
    <property type="entry name" value="Voltage-dep_anion_channel_sf"/>
</dbReference>
<keyword evidence="5 9" id="KW-0812">Transmembrane</keyword>
<evidence type="ECO:0000256" key="6">
    <source>
        <dbReference type="ARBA" id="ARBA00022989"/>
    </source>
</evidence>